<feature type="signal peptide" evidence="1">
    <location>
        <begin position="1"/>
        <end position="28"/>
    </location>
</feature>
<keyword evidence="1" id="KW-0732">Signal</keyword>
<evidence type="ECO:0000313" key="3">
    <source>
        <dbReference type="Proteomes" id="UP000249453"/>
    </source>
</evidence>
<feature type="chain" id="PRO_5016876553" evidence="1">
    <location>
        <begin position="29"/>
        <end position="78"/>
    </location>
</feature>
<dbReference type="RefSeq" id="WP_111574164.1">
    <property type="nucleotide sequence ID" value="NZ_JBHEEY010000001.1"/>
</dbReference>
<proteinExistence type="predicted"/>
<protein>
    <submittedName>
        <fullName evidence="2">Uncharacterized protein</fullName>
    </submittedName>
</protein>
<dbReference type="EMBL" id="QLMK01000001">
    <property type="protein sequence ID" value="RAK34340.1"/>
    <property type="molecule type" value="Genomic_DNA"/>
</dbReference>
<dbReference type="Proteomes" id="UP000249453">
    <property type="component" value="Unassembled WGS sequence"/>
</dbReference>
<evidence type="ECO:0000313" key="2">
    <source>
        <dbReference type="EMBL" id="RAK34340.1"/>
    </source>
</evidence>
<dbReference type="PROSITE" id="PS51257">
    <property type="entry name" value="PROKAR_LIPOPROTEIN"/>
    <property type="match status" value="1"/>
</dbReference>
<keyword evidence="3" id="KW-1185">Reference proteome</keyword>
<accession>A0A364K0A2</accession>
<organism evidence="2 3">
    <name type="scientific">Falsochrobactrum ovis</name>
    <dbReference type="NCBI Taxonomy" id="1293442"/>
    <lineage>
        <taxon>Bacteria</taxon>
        <taxon>Pseudomonadati</taxon>
        <taxon>Pseudomonadota</taxon>
        <taxon>Alphaproteobacteria</taxon>
        <taxon>Hyphomicrobiales</taxon>
        <taxon>Brucellaceae</taxon>
        <taxon>Falsochrobactrum</taxon>
    </lineage>
</organism>
<sequence>MKGFLMRKVGIVIAASAGVLLSTFASQACIIMGISDQGGDCAAKCEAYGKPYWLCMLGSTAPKHGAQGDKHPAAPAQR</sequence>
<name>A0A364K0A2_9HYPH</name>
<gene>
    <name evidence="2" type="ORF">C7374_101674</name>
</gene>
<evidence type="ECO:0000256" key="1">
    <source>
        <dbReference type="SAM" id="SignalP"/>
    </source>
</evidence>
<comment type="caution">
    <text evidence="2">The sequence shown here is derived from an EMBL/GenBank/DDBJ whole genome shotgun (WGS) entry which is preliminary data.</text>
</comment>
<dbReference type="AlphaFoldDB" id="A0A364K0A2"/>
<reference evidence="2 3" key="1">
    <citation type="submission" date="2018-06" db="EMBL/GenBank/DDBJ databases">
        <title>Genomic Encyclopedia of Type Strains, Phase IV (KMG-IV): sequencing the most valuable type-strain genomes for metagenomic binning, comparative biology and taxonomic classification.</title>
        <authorList>
            <person name="Goeker M."/>
        </authorList>
    </citation>
    <scope>NUCLEOTIDE SEQUENCE [LARGE SCALE GENOMIC DNA]</scope>
    <source>
        <strain evidence="2 3">DSM 26720</strain>
    </source>
</reference>